<organism evidence="1 2">
    <name type="scientific">Solanum verrucosum</name>
    <dbReference type="NCBI Taxonomy" id="315347"/>
    <lineage>
        <taxon>Eukaryota</taxon>
        <taxon>Viridiplantae</taxon>
        <taxon>Streptophyta</taxon>
        <taxon>Embryophyta</taxon>
        <taxon>Tracheophyta</taxon>
        <taxon>Spermatophyta</taxon>
        <taxon>Magnoliopsida</taxon>
        <taxon>eudicotyledons</taxon>
        <taxon>Gunneridae</taxon>
        <taxon>Pentapetalae</taxon>
        <taxon>asterids</taxon>
        <taxon>lamiids</taxon>
        <taxon>Solanales</taxon>
        <taxon>Solanaceae</taxon>
        <taxon>Solanoideae</taxon>
        <taxon>Solaneae</taxon>
        <taxon>Solanum</taxon>
    </lineage>
</organism>
<name>A0AAF0QB47_SOLVR</name>
<gene>
    <name evidence="1" type="ORF">MTR67_013812</name>
</gene>
<dbReference type="AlphaFoldDB" id="A0AAF0QB47"/>
<sequence>MDGDYGVHSYKDDLLRLTVKNPISSSSLKKYVTWVEGPSESASLPSQKGRGKASANDPIEFSGKSEYQVVAWSLTPFGSIILIEIWHSELIGYRRSCVDIRGQGQQHLADLPVPILLFGCEVILSCDQSLHLFFPTGLCIFFPFVWNSLSLAVIEKLMIGVLWTFRVYPSGKLLSDMGEPDPGTSSEVAKGSTVFDQAVID</sequence>
<keyword evidence="2" id="KW-1185">Reference proteome</keyword>
<proteinExistence type="predicted"/>
<accession>A0AAF0QB47</accession>
<evidence type="ECO:0000313" key="2">
    <source>
        <dbReference type="Proteomes" id="UP001234989"/>
    </source>
</evidence>
<reference evidence="1" key="1">
    <citation type="submission" date="2023-08" db="EMBL/GenBank/DDBJ databases">
        <title>A de novo genome assembly of Solanum verrucosum Schlechtendal, a Mexican diploid species geographically isolated from the other diploid A-genome species in potato relatives.</title>
        <authorList>
            <person name="Hosaka K."/>
        </authorList>
    </citation>
    <scope>NUCLEOTIDE SEQUENCE</scope>
    <source>
        <tissue evidence="1">Young leaves</tissue>
    </source>
</reference>
<dbReference type="Proteomes" id="UP001234989">
    <property type="component" value="Chromosome 3"/>
</dbReference>
<protein>
    <submittedName>
        <fullName evidence="1">Uncharacterized protein</fullName>
    </submittedName>
</protein>
<evidence type="ECO:0000313" key="1">
    <source>
        <dbReference type="EMBL" id="WMV20427.1"/>
    </source>
</evidence>
<dbReference type="EMBL" id="CP133614">
    <property type="protein sequence ID" value="WMV20427.1"/>
    <property type="molecule type" value="Genomic_DNA"/>
</dbReference>